<dbReference type="EMBL" id="JABXXO010000009">
    <property type="protein sequence ID" value="KAF7770870.1"/>
    <property type="molecule type" value="Genomic_DNA"/>
</dbReference>
<accession>A0A8H7KF69</accession>
<dbReference type="Proteomes" id="UP000629468">
    <property type="component" value="Unassembled WGS sequence"/>
</dbReference>
<sequence>MQSIRQLIDSITARFTGMSSSDIPDLSSRRIWVNDEEFGPDDWYLSRAEMYKAIGGVKHERFVATMRQTSRHAKSSTPTPHSEISIEDRLVQADDTKILVIERTMDRKAATEGSGFGADALEILRQIKDVDSDSIKSALCASEFIIKLSLGAHPACDKVSLLQEPCEGFELLGRIDFPPPPVILPHEDDFDAVFKELSEQDVSDETHTSPPRTCTFISLMTLISLAYSIGQERSQYTSMLFFALRRYTSSKIIIPVVQNPDIVIKPDDSVNTIKKAFEKAKLDPGHYSVLEIMAIPKDDEIKEVLERWRPEREKLDKVLRTERLVYIETERKRLEKVRQEELEEGEKRAEKARQEGIEEGEKRAEKARQEGIEEGEKRVERAMKKVQDEQRQQLLAMGLTEEKISSVFRDIK</sequence>
<feature type="region of interest" description="Disordered" evidence="1">
    <location>
        <begin position="338"/>
        <end position="385"/>
    </location>
</feature>
<evidence type="ECO:0000313" key="2">
    <source>
        <dbReference type="EMBL" id="KAF7770870.1"/>
    </source>
</evidence>
<gene>
    <name evidence="2" type="ORF">Agabi119p4_6844</name>
</gene>
<proteinExistence type="predicted"/>
<organism evidence="2 3">
    <name type="scientific">Agaricus bisporus var. burnettii</name>
    <dbReference type="NCBI Taxonomy" id="192524"/>
    <lineage>
        <taxon>Eukaryota</taxon>
        <taxon>Fungi</taxon>
        <taxon>Dikarya</taxon>
        <taxon>Basidiomycota</taxon>
        <taxon>Agaricomycotina</taxon>
        <taxon>Agaricomycetes</taxon>
        <taxon>Agaricomycetidae</taxon>
        <taxon>Agaricales</taxon>
        <taxon>Agaricineae</taxon>
        <taxon>Agaricaceae</taxon>
        <taxon>Agaricus</taxon>
    </lineage>
</organism>
<evidence type="ECO:0000256" key="1">
    <source>
        <dbReference type="SAM" id="MobiDB-lite"/>
    </source>
</evidence>
<name>A0A8H7KF69_AGABI</name>
<comment type="caution">
    <text evidence="2">The sequence shown here is derived from an EMBL/GenBank/DDBJ whole genome shotgun (WGS) entry which is preliminary data.</text>
</comment>
<evidence type="ECO:0000313" key="3">
    <source>
        <dbReference type="Proteomes" id="UP000629468"/>
    </source>
</evidence>
<dbReference type="AlphaFoldDB" id="A0A8H7KF69"/>
<protein>
    <submittedName>
        <fullName evidence="2">Uncharacterized protein</fullName>
    </submittedName>
</protein>
<reference evidence="2 3" key="1">
    <citation type="journal article" name="Sci. Rep.">
        <title>Telomere-to-telomere assembled and centromere annotated genomes of the two main subspecies of the button mushroom Agaricus bisporus reveal especially polymorphic chromosome ends.</title>
        <authorList>
            <person name="Sonnenberg A.S.M."/>
            <person name="Sedaghat-Telgerd N."/>
            <person name="Lavrijssen B."/>
            <person name="Ohm R.A."/>
            <person name="Hendrickx P.M."/>
            <person name="Scholtmeijer K."/>
            <person name="Baars J.J.P."/>
            <person name="van Peer A."/>
        </authorList>
    </citation>
    <scope>NUCLEOTIDE SEQUENCE [LARGE SCALE GENOMIC DNA]</scope>
    <source>
        <strain evidence="2 3">H119_p4</strain>
    </source>
</reference>